<name>A0A9P6MV42_9FUNG</name>
<feature type="coiled-coil region" evidence="1">
    <location>
        <begin position="91"/>
        <end position="132"/>
    </location>
</feature>
<feature type="region of interest" description="Disordered" evidence="2">
    <location>
        <begin position="1"/>
        <end position="66"/>
    </location>
</feature>
<reference evidence="3" key="1">
    <citation type="journal article" date="2020" name="Fungal Divers.">
        <title>Resolving the Mortierellaceae phylogeny through synthesis of multi-gene phylogenetics and phylogenomics.</title>
        <authorList>
            <person name="Vandepol N."/>
            <person name="Liber J."/>
            <person name="Desiro A."/>
            <person name="Na H."/>
            <person name="Kennedy M."/>
            <person name="Barry K."/>
            <person name="Grigoriev I.V."/>
            <person name="Miller A.N."/>
            <person name="O'Donnell K."/>
            <person name="Stajich J.E."/>
            <person name="Bonito G."/>
        </authorList>
    </citation>
    <scope>NUCLEOTIDE SEQUENCE</scope>
    <source>
        <strain evidence="3">NRRL 2769</strain>
    </source>
</reference>
<proteinExistence type="predicted"/>
<dbReference type="EMBL" id="JAAAID010000800">
    <property type="protein sequence ID" value="KAG0013807.1"/>
    <property type="molecule type" value="Genomic_DNA"/>
</dbReference>
<feature type="non-terminal residue" evidence="3">
    <location>
        <position position="143"/>
    </location>
</feature>
<protein>
    <submittedName>
        <fullName evidence="3">Uncharacterized protein</fullName>
    </submittedName>
</protein>
<evidence type="ECO:0000313" key="3">
    <source>
        <dbReference type="EMBL" id="KAG0013807.1"/>
    </source>
</evidence>
<keyword evidence="4" id="KW-1185">Reference proteome</keyword>
<organism evidence="3 4">
    <name type="scientific">Entomortierella chlamydospora</name>
    <dbReference type="NCBI Taxonomy" id="101097"/>
    <lineage>
        <taxon>Eukaryota</taxon>
        <taxon>Fungi</taxon>
        <taxon>Fungi incertae sedis</taxon>
        <taxon>Mucoromycota</taxon>
        <taxon>Mortierellomycotina</taxon>
        <taxon>Mortierellomycetes</taxon>
        <taxon>Mortierellales</taxon>
        <taxon>Mortierellaceae</taxon>
        <taxon>Entomortierella</taxon>
    </lineage>
</organism>
<evidence type="ECO:0000256" key="2">
    <source>
        <dbReference type="SAM" id="MobiDB-lite"/>
    </source>
</evidence>
<keyword evidence="1" id="KW-0175">Coiled coil</keyword>
<sequence>SSKKWNNDSKAYTSVASGGAGDNDNKKSASIDLQDIRPSQDHILGAQYPPSSTSEIPGLRNPQEVQPEQQAQFFQQVRYSHDPNTSIVEDQALLERQIAEIKAQHDQKLQEQQELERIRLEQQAHLELLQQRLDSSRRATQIE</sequence>
<dbReference type="Proteomes" id="UP000703661">
    <property type="component" value="Unassembled WGS sequence"/>
</dbReference>
<accession>A0A9P6MV42</accession>
<evidence type="ECO:0000256" key="1">
    <source>
        <dbReference type="SAM" id="Coils"/>
    </source>
</evidence>
<comment type="caution">
    <text evidence="3">The sequence shown here is derived from an EMBL/GenBank/DDBJ whole genome shotgun (WGS) entry which is preliminary data.</text>
</comment>
<dbReference type="AlphaFoldDB" id="A0A9P6MV42"/>
<gene>
    <name evidence="3" type="ORF">BGZ80_010852</name>
</gene>
<feature type="compositionally biased region" description="Basic and acidic residues" evidence="2">
    <location>
        <begin position="23"/>
        <end position="40"/>
    </location>
</feature>
<evidence type="ECO:0000313" key="4">
    <source>
        <dbReference type="Proteomes" id="UP000703661"/>
    </source>
</evidence>